<protein>
    <submittedName>
        <fullName evidence="1">Uncharacterized protein</fullName>
    </submittedName>
</protein>
<evidence type="ECO:0000313" key="2">
    <source>
        <dbReference type="Proteomes" id="UP000694892"/>
    </source>
</evidence>
<evidence type="ECO:0000313" key="1">
    <source>
        <dbReference type="EMBL" id="OCT82452.1"/>
    </source>
</evidence>
<sequence length="86" mass="9959">MCIGAELSHIKKCEYIEFSLEVPFRLPVNIHKQHTASNSLVSYALLYSPVEKCRGRKNFYETKNHLNIFASYLPSIKEQIIKCPTK</sequence>
<proteinExistence type="predicted"/>
<organism evidence="1 2">
    <name type="scientific">Xenopus laevis</name>
    <name type="common">African clawed frog</name>
    <dbReference type="NCBI Taxonomy" id="8355"/>
    <lineage>
        <taxon>Eukaryota</taxon>
        <taxon>Metazoa</taxon>
        <taxon>Chordata</taxon>
        <taxon>Craniata</taxon>
        <taxon>Vertebrata</taxon>
        <taxon>Euteleostomi</taxon>
        <taxon>Amphibia</taxon>
        <taxon>Batrachia</taxon>
        <taxon>Anura</taxon>
        <taxon>Pipoidea</taxon>
        <taxon>Pipidae</taxon>
        <taxon>Xenopodinae</taxon>
        <taxon>Xenopus</taxon>
        <taxon>Xenopus</taxon>
    </lineage>
</organism>
<name>A0A974D198_XENLA</name>
<dbReference type="AlphaFoldDB" id="A0A974D198"/>
<dbReference type="Proteomes" id="UP000694892">
    <property type="component" value="Chromosome 4S"/>
</dbReference>
<gene>
    <name evidence="1" type="ORF">XELAEV_18024982mg</name>
</gene>
<reference evidence="2" key="1">
    <citation type="journal article" date="2016" name="Nature">
        <title>Genome evolution in the allotetraploid frog Xenopus laevis.</title>
        <authorList>
            <person name="Session A.M."/>
            <person name="Uno Y."/>
            <person name="Kwon T."/>
            <person name="Chapman J.A."/>
            <person name="Toyoda A."/>
            <person name="Takahashi S."/>
            <person name="Fukui A."/>
            <person name="Hikosaka A."/>
            <person name="Suzuki A."/>
            <person name="Kondo M."/>
            <person name="van Heeringen S.J."/>
            <person name="Quigley I."/>
            <person name="Heinz S."/>
            <person name="Ogino H."/>
            <person name="Ochi H."/>
            <person name="Hellsten U."/>
            <person name="Lyons J.B."/>
            <person name="Simakov O."/>
            <person name="Putnam N."/>
            <person name="Stites J."/>
            <person name="Kuroki Y."/>
            <person name="Tanaka T."/>
            <person name="Michiue T."/>
            <person name="Watanabe M."/>
            <person name="Bogdanovic O."/>
            <person name="Lister R."/>
            <person name="Georgiou G."/>
            <person name="Paranjpe S.S."/>
            <person name="van Kruijsbergen I."/>
            <person name="Shu S."/>
            <person name="Carlson J."/>
            <person name="Kinoshita T."/>
            <person name="Ohta Y."/>
            <person name="Mawaribuchi S."/>
            <person name="Jenkins J."/>
            <person name="Grimwood J."/>
            <person name="Schmutz J."/>
            <person name="Mitros T."/>
            <person name="Mozaffari S.V."/>
            <person name="Suzuki Y."/>
            <person name="Haramoto Y."/>
            <person name="Yamamoto T.S."/>
            <person name="Takagi C."/>
            <person name="Heald R."/>
            <person name="Miller K."/>
            <person name="Haudenschild C."/>
            <person name="Kitzman J."/>
            <person name="Nakayama T."/>
            <person name="Izutsu Y."/>
            <person name="Robert J."/>
            <person name="Fortriede J."/>
            <person name="Burns K."/>
            <person name="Lotay V."/>
            <person name="Karimi K."/>
            <person name="Yasuoka Y."/>
            <person name="Dichmann D.S."/>
            <person name="Flajnik M.F."/>
            <person name="Houston D.W."/>
            <person name="Shendure J."/>
            <person name="DuPasquier L."/>
            <person name="Vize P.D."/>
            <person name="Zorn A.M."/>
            <person name="Ito M."/>
            <person name="Marcotte E.M."/>
            <person name="Wallingford J.B."/>
            <person name="Ito Y."/>
            <person name="Asashima M."/>
            <person name="Ueno N."/>
            <person name="Matsuda Y."/>
            <person name="Veenstra G.J."/>
            <person name="Fujiyama A."/>
            <person name="Harland R.M."/>
            <person name="Taira M."/>
            <person name="Rokhsar D.S."/>
        </authorList>
    </citation>
    <scope>NUCLEOTIDE SEQUENCE [LARGE SCALE GENOMIC DNA]</scope>
    <source>
        <strain evidence="2">J</strain>
    </source>
</reference>
<accession>A0A974D198</accession>
<dbReference type="EMBL" id="CM004473">
    <property type="protein sequence ID" value="OCT82452.1"/>
    <property type="molecule type" value="Genomic_DNA"/>
</dbReference>